<accession>A0A5N5E139</accession>
<evidence type="ECO:0000313" key="2">
    <source>
        <dbReference type="Proteomes" id="UP000325576"/>
    </source>
</evidence>
<sequence>MYKTFVEVPAVAGLVLTSCGSDDSGKAEAEPLTGDALFLSSLENQGLTGEYDDETANGLARTFSNGVNPVVSIVKGNTCSASM</sequence>
<evidence type="ECO:0000313" key="1">
    <source>
        <dbReference type="EMBL" id="KAB2583806.1"/>
    </source>
</evidence>
<organism evidence="1 2">
    <name type="scientific">Rhodococcus erythropolis</name>
    <name type="common">Arthrobacter picolinophilus</name>
    <dbReference type="NCBI Taxonomy" id="1833"/>
    <lineage>
        <taxon>Bacteria</taxon>
        <taxon>Bacillati</taxon>
        <taxon>Actinomycetota</taxon>
        <taxon>Actinomycetes</taxon>
        <taxon>Mycobacteriales</taxon>
        <taxon>Nocardiaceae</taxon>
        <taxon>Rhodococcus</taxon>
        <taxon>Rhodococcus erythropolis group</taxon>
    </lineage>
</organism>
<gene>
    <name evidence="1" type="ORF">BS297_18695</name>
</gene>
<protein>
    <submittedName>
        <fullName evidence="1">Uncharacterized protein</fullName>
    </submittedName>
</protein>
<dbReference type="AlphaFoldDB" id="A0A5N5E139"/>
<name>A0A5N5E139_RHOER</name>
<proteinExistence type="predicted"/>
<reference evidence="1 2" key="1">
    <citation type="journal article" date="2017" name="Poromechanics V (2013)">
        <title>Genomic Characterization of the Arsenic-Tolerant Actinobacterium, &lt;i&gt;Rhodococcus erythropolis&lt;/i&gt; S43.</title>
        <authorList>
            <person name="Retamal-Morales G."/>
            <person name="Mehnert M."/>
            <person name="Schwabe R."/>
            <person name="Tischler D."/>
            <person name="Schloemann M."/>
            <person name="Levican G.J."/>
        </authorList>
    </citation>
    <scope>NUCLEOTIDE SEQUENCE [LARGE SCALE GENOMIC DNA]</scope>
    <source>
        <strain evidence="1 2">S43</strain>
    </source>
</reference>
<comment type="caution">
    <text evidence="1">The sequence shown here is derived from an EMBL/GenBank/DDBJ whole genome shotgun (WGS) entry which is preliminary data.</text>
</comment>
<dbReference type="Proteomes" id="UP000325576">
    <property type="component" value="Unassembled WGS sequence"/>
</dbReference>
<dbReference type="PROSITE" id="PS51257">
    <property type="entry name" value="PROKAR_LIPOPROTEIN"/>
    <property type="match status" value="1"/>
</dbReference>
<dbReference type="EMBL" id="MRBO01000501">
    <property type="protein sequence ID" value="KAB2583806.1"/>
    <property type="molecule type" value="Genomic_DNA"/>
</dbReference>